<gene>
    <name evidence="4" type="ORF">EIK76_12620</name>
</gene>
<dbReference type="GO" id="GO:0004672">
    <property type="term" value="F:protein kinase activity"/>
    <property type="evidence" value="ECO:0007669"/>
    <property type="project" value="UniProtKB-ARBA"/>
</dbReference>
<dbReference type="RefSeq" id="WP_125060958.1">
    <property type="nucleotide sequence ID" value="NZ_RRCF01000003.1"/>
</dbReference>
<keyword evidence="5" id="KW-1185">Reference proteome</keyword>
<keyword evidence="1" id="KW-0902">Two-component regulatory system</keyword>
<evidence type="ECO:0000313" key="4">
    <source>
        <dbReference type="EMBL" id="RRJ20359.1"/>
    </source>
</evidence>
<keyword evidence="2" id="KW-0597">Phosphoprotein</keyword>
<dbReference type="Gene3D" id="1.20.120.160">
    <property type="entry name" value="HPT domain"/>
    <property type="match status" value="1"/>
</dbReference>
<comment type="caution">
    <text evidence="4">The sequence shown here is derived from an EMBL/GenBank/DDBJ whole genome shotgun (WGS) entry which is preliminary data.</text>
</comment>
<dbReference type="AlphaFoldDB" id="A0A3P3QIX9"/>
<dbReference type="EMBL" id="RRCF01000003">
    <property type="protein sequence ID" value="RRJ20359.1"/>
    <property type="molecule type" value="Genomic_DNA"/>
</dbReference>
<evidence type="ECO:0000259" key="3">
    <source>
        <dbReference type="PROSITE" id="PS50894"/>
    </source>
</evidence>
<dbReference type="InterPro" id="IPR036641">
    <property type="entry name" value="HPT_dom_sf"/>
</dbReference>
<feature type="modified residue" description="Phosphohistidine" evidence="2">
    <location>
        <position position="57"/>
    </location>
</feature>
<dbReference type="PROSITE" id="PS50894">
    <property type="entry name" value="HPT"/>
    <property type="match status" value="1"/>
</dbReference>
<dbReference type="GO" id="GO:0000160">
    <property type="term" value="P:phosphorelay signal transduction system"/>
    <property type="evidence" value="ECO:0007669"/>
    <property type="project" value="UniProtKB-KW"/>
</dbReference>
<dbReference type="Proteomes" id="UP000276260">
    <property type="component" value="Unassembled WGS sequence"/>
</dbReference>
<proteinExistence type="predicted"/>
<protein>
    <submittedName>
        <fullName evidence="4">Hpt domain-containing protein</fullName>
    </submittedName>
</protein>
<dbReference type="SUPFAM" id="SSF47226">
    <property type="entry name" value="Histidine-containing phosphotransfer domain, HPT domain"/>
    <property type="match status" value="1"/>
</dbReference>
<dbReference type="InterPro" id="IPR008207">
    <property type="entry name" value="Sig_transdc_His_kin_Hpt_dom"/>
</dbReference>
<evidence type="ECO:0000256" key="2">
    <source>
        <dbReference type="PROSITE-ProRule" id="PRU00110"/>
    </source>
</evidence>
<reference evidence="4 5" key="1">
    <citation type="submission" date="2018-11" db="EMBL/GenBank/DDBJ databases">
        <title>Draft genome analysis of Rheinheimera mesophila isolated from an industrial waste site.</title>
        <authorList>
            <person name="Yu Q."/>
            <person name="Qi Y."/>
            <person name="Zhang H."/>
            <person name="Lu Y."/>
            <person name="Pu J."/>
        </authorList>
    </citation>
    <scope>NUCLEOTIDE SEQUENCE [LARGE SCALE GENOMIC DNA]</scope>
    <source>
        <strain evidence="4 5">IITR13</strain>
    </source>
</reference>
<accession>A0A3P3QIX9</accession>
<dbReference type="Pfam" id="PF01627">
    <property type="entry name" value="Hpt"/>
    <property type="match status" value="1"/>
</dbReference>
<organism evidence="4 5">
    <name type="scientific">Rheinheimera mesophila</name>
    <dbReference type="NCBI Taxonomy" id="1547515"/>
    <lineage>
        <taxon>Bacteria</taxon>
        <taxon>Pseudomonadati</taxon>
        <taxon>Pseudomonadota</taxon>
        <taxon>Gammaproteobacteria</taxon>
        <taxon>Chromatiales</taxon>
        <taxon>Chromatiaceae</taxon>
        <taxon>Rheinheimera</taxon>
    </lineage>
</organism>
<dbReference type="OrthoDB" id="5766771at2"/>
<evidence type="ECO:0000313" key="5">
    <source>
        <dbReference type="Proteomes" id="UP000276260"/>
    </source>
</evidence>
<feature type="domain" description="HPt" evidence="3">
    <location>
        <begin position="18"/>
        <end position="111"/>
    </location>
</feature>
<sequence>MLFNFSVLEQIIGFSQDAFQHLSPAMTQLVRSTSAELQNLKQCYQNKDAKALEYLMHKLRGSYATLGATDLPELSRPMEQALHQSGQLPGVEAFALYLECLEQTSAALELWLNQFEHNSDTDTPDVLQYIQYLEASDMQAYSLFQQQRAGWIHYLGADDFVLMEQEMMTLNFMAAAERLKRLISKESGL</sequence>
<name>A0A3P3QIX9_9GAMM</name>
<evidence type="ECO:0000256" key="1">
    <source>
        <dbReference type="ARBA" id="ARBA00023012"/>
    </source>
</evidence>